<evidence type="ECO:0000313" key="1">
    <source>
        <dbReference type="EMBL" id="JAP82168.1"/>
    </source>
</evidence>
<dbReference type="EMBL" id="GEDV01006389">
    <property type="protein sequence ID" value="JAP82168.1"/>
    <property type="molecule type" value="Transcribed_RNA"/>
</dbReference>
<reference evidence="1" key="1">
    <citation type="journal article" date="2016" name="Ticks Tick Borne Dis.">
        <title>De novo assembly and annotation of the salivary gland transcriptome of Rhipicephalus appendiculatus male and female ticks during blood feeding.</title>
        <authorList>
            <person name="de Castro M.H."/>
            <person name="de Klerk D."/>
            <person name="Pienaar R."/>
            <person name="Latif A.A."/>
            <person name="Rees D.J."/>
            <person name="Mans B.J."/>
        </authorList>
    </citation>
    <scope>NUCLEOTIDE SEQUENCE</scope>
    <source>
        <tissue evidence="1">Salivary glands</tissue>
    </source>
</reference>
<sequence>MITRDVLFVVLLTTSYVLRYSFSIFIGDNELKGFLKTTDRIWTFNTSNKWNNHWCVVDETEQLQGENIIYRNTYYVKFPQKHKVSVEMQGAFKYQNNLVAGKSGSKALFKHHLVYLDSDKVCAVVRVSPMFASKMKPWHELRIRNSFLIKHRRPSLTCEHYFNVEAKQGHLIYHHICQKIIYKAHSAQQKTIPGQRPQLPFRNTSV</sequence>
<proteinExistence type="predicted"/>
<accession>A0A131YU94</accession>
<organism evidence="1">
    <name type="scientific">Rhipicephalus appendiculatus</name>
    <name type="common">Brown ear tick</name>
    <dbReference type="NCBI Taxonomy" id="34631"/>
    <lineage>
        <taxon>Eukaryota</taxon>
        <taxon>Metazoa</taxon>
        <taxon>Ecdysozoa</taxon>
        <taxon>Arthropoda</taxon>
        <taxon>Chelicerata</taxon>
        <taxon>Arachnida</taxon>
        <taxon>Acari</taxon>
        <taxon>Parasitiformes</taxon>
        <taxon>Ixodida</taxon>
        <taxon>Ixodoidea</taxon>
        <taxon>Ixodidae</taxon>
        <taxon>Rhipicephalinae</taxon>
        <taxon>Rhipicephalus</taxon>
        <taxon>Rhipicephalus</taxon>
    </lineage>
</organism>
<name>A0A131YU94_RHIAP</name>
<protein>
    <submittedName>
        <fullName evidence="1">Lipocalin</fullName>
    </submittedName>
</protein>
<dbReference type="AlphaFoldDB" id="A0A131YU94"/>